<comment type="catalytic activity">
    <reaction evidence="10">
        <text>an acyl phosphate + sn-glycerol 3-phosphate = a 1-acyl-sn-glycero-3-phosphate + phosphate</text>
        <dbReference type="Rhea" id="RHEA:34075"/>
        <dbReference type="ChEBI" id="CHEBI:43474"/>
        <dbReference type="ChEBI" id="CHEBI:57597"/>
        <dbReference type="ChEBI" id="CHEBI:57970"/>
        <dbReference type="ChEBI" id="CHEBI:59918"/>
        <dbReference type="EC" id="2.3.1.275"/>
    </reaction>
</comment>
<gene>
    <name evidence="10" type="primary">plsY</name>
    <name evidence="11" type="ORF">XE03_0530</name>
</gene>
<comment type="caution">
    <text evidence="11">The sequence shown here is derived from an EMBL/GenBank/DDBJ whole genome shotgun (WGS) entry which is preliminary data.</text>
</comment>
<evidence type="ECO:0000256" key="9">
    <source>
        <dbReference type="ARBA" id="ARBA00023264"/>
    </source>
</evidence>
<protein>
    <recommendedName>
        <fullName evidence="10">Glycerol-3-phosphate acyltransferase</fullName>
    </recommendedName>
    <alternativeName>
        <fullName evidence="10">Acyl-PO4 G3P acyltransferase</fullName>
    </alternativeName>
    <alternativeName>
        <fullName evidence="10">Acyl-phosphate--glycerol-3-phosphate acyltransferase</fullName>
    </alternativeName>
    <alternativeName>
        <fullName evidence="10">G3P acyltransferase</fullName>
        <shortName evidence="10">GPAT</shortName>
        <ecNumber evidence="10">2.3.1.275</ecNumber>
    </alternativeName>
    <alternativeName>
        <fullName evidence="10">Lysophosphatidic acid synthase</fullName>
        <shortName evidence="10">LPA synthase</shortName>
    </alternativeName>
</protein>
<dbReference type="Pfam" id="PF02660">
    <property type="entry name" value="G3P_acyltransf"/>
    <property type="match status" value="1"/>
</dbReference>
<keyword evidence="4 10" id="KW-0812">Transmembrane</keyword>
<dbReference type="Proteomes" id="UP000053467">
    <property type="component" value="Unassembled WGS sequence"/>
</dbReference>
<evidence type="ECO:0000256" key="8">
    <source>
        <dbReference type="ARBA" id="ARBA00023209"/>
    </source>
</evidence>
<dbReference type="GO" id="GO:0008654">
    <property type="term" value="P:phospholipid biosynthetic process"/>
    <property type="evidence" value="ECO:0007669"/>
    <property type="project" value="UniProtKB-UniRule"/>
</dbReference>
<evidence type="ECO:0000256" key="1">
    <source>
        <dbReference type="ARBA" id="ARBA00022475"/>
    </source>
</evidence>
<comment type="subcellular location">
    <subcellularLocation>
        <location evidence="10">Cell membrane</location>
        <topology evidence="10">Multi-pass membrane protein</topology>
    </subcellularLocation>
</comment>
<dbReference type="InterPro" id="IPR003811">
    <property type="entry name" value="G3P_acylTferase_PlsY"/>
</dbReference>
<feature type="transmembrane region" description="Helical" evidence="10">
    <location>
        <begin position="89"/>
        <end position="108"/>
    </location>
</feature>
<evidence type="ECO:0000256" key="7">
    <source>
        <dbReference type="ARBA" id="ARBA00023136"/>
    </source>
</evidence>
<feature type="transmembrane region" description="Helical" evidence="10">
    <location>
        <begin position="120"/>
        <end position="141"/>
    </location>
</feature>
<keyword evidence="11" id="KW-0012">Acyltransferase</keyword>
<evidence type="ECO:0000313" key="12">
    <source>
        <dbReference type="Proteomes" id="UP000053467"/>
    </source>
</evidence>
<evidence type="ECO:0000256" key="4">
    <source>
        <dbReference type="ARBA" id="ARBA00022692"/>
    </source>
</evidence>
<dbReference type="AlphaFoldDB" id="A0A117M6V9"/>
<reference evidence="12" key="1">
    <citation type="journal article" date="2015" name="MBio">
        <title>Genome-Resolved Metagenomic Analysis Reveals Roles for Candidate Phyla and Other Microbial Community Members in Biogeochemical Transformations in Oil Reservoirs.</title>
        <authorList>
            <person name="Hu P."/>
            <person name="Tom L."/>
            <person name="Singh A."/>
            <person name="Thomas B.C."/>
            <person name="Baker B.J."/>
            <person name="Piceno Y.M."/>
            <person name="Andersen G.L."/>
            <person name="Banfield J.F."/>
        </authorList>
    </citation>
    <scope>NUCLEOTIDE SEQUENCE [LARGE SCALE GENOMIC DNA]</scope>
</reference>
<feature type="transmembrane region" description="Helical" evidence="10">
    <location>
        <begin position="6"/>
        <end position="27"/>
    </location>
</feature>
<name>A0A117M6V9_UNCT6</name>
<keyword evidence="9 10" id="KW-1208">Phospholipid metabolism</keyword>
<dbReference type="EMBL" id="LGGX01000003">
    <property type="protein sequence ID" value="KUK87639.1"/>
    <property type="molecule type" value="Genomic_DNA"/>
</dbReference>
<keyword evidence="6 10" id="KW-0443">Lipid metabolism</keyword>
<comment type="function">
    <text evidence="10">Catalyzes the transfer of an acyl group from acyl-phosphate (acyl-PO(4)) to glycerol-3-phosphate (G3P) to form lysophosphatidic acid (LPA). This enzyme utilizes acyl-phosphate as fatty acyl donor, but not acyl-CoA or acyl-ACP.</text>
</comment>
<evidence type="ECO:0000256" key="3">
    <source>
        <dbReference type="ARBA" id="ARBA00022679"/>
    </source>
</evidence>
<comment type="pathway">
    <text evidence="10">Lipid metabolism; phospholipid metabolism.</text>
</comment>
<evidence type="ECO:0000256" key="2">
    <source>
        <dbReference type="ARBA" id="ARBA00022516"/>
    </source>
</evidence>
<comment type="similarity">
    <text evidence="10">Belongs to the PlsY family.</text>
</comment>
<proteinExistence type="inferred from homology"/>
<dbReference type="SMART" id="SM01207">
    <property type="entry name" value="G3P_acyltransf"/>
    <property type="match status" value="1"/>
</dbReference>
<dbReference type="UniPathway" id="UPA00085"/>
<dbReference type="PANTHER" id="PTHR30309:SF0">
    <property type="entry name" value="GLYCEROL-3-PHOSPHATE ACYLTRANSFERASE-RELATED"/>
    <property type="match status" value="1"/>
</dbReference>
<evidence type="ECO:0000256" key="10">
    <source>
        <dbReference type="HAMAP-Rule" id="MF_01043"/>
    </source>
</evidence>
<keyword evidence="5 10" id="KW-1133">Transmembrane helix</keyword>
<keyword evidence="8 10" id="KW-0594">Phospholipid biosynthesis</keyword>
<feature type="transmembrane region" description="Helical" evidence="10">
    <location>
        <begin position="148"/>
        <end position="165"/>
    </location>
</feature>
<comment type="subunit">
    <text evidence="10">Probably interacts with PlsX.</text>
</comment>
<keyword evidence="1 10" id="KW-1003">Cell membrane</keyword>
<dbReference type="HAMAP" id="MF_01043">
    <property type="entry name" value="PlsY"/>
    <property type="match status" value="1"/>
</dbReference>
<evidence type="ECO:0000313" key="11">
    <source>
        <dbReference type="EMBL" id="KUK87639.1"/>
    </source>
</evidence>
<keyword evidence="7 10" id="KW-0472">Membrane</keyword>
<dbReference type="PATRIC" id="fig|1635277.3.peg.1218"/>
<dbReference type="GO" id="GO:0005886">
    <property type="term" value="C:plasma membrane"/>
    <property type="evidence" value="ECO:0007669"/>
    <property type="project" value="UniProtKB-SubCell"/>
</dbReference>
<sequence length="211" mass="23662">MKVYLYLFFVLILSYIVGSFPSGYIFYKLKTGKDVRKEGKRKNIGATNVLIEGGKVIGILTLIFDISKGALPVILVRKFCPDNLIQKDLLTVFSGLVAVLGHVFPIFLNFKGGKGLATTLGALLAIFPEILISYLFIFMLLTPIIKRPALLGLILFSIFPIILYLKEYSAIYVGMSSLFAIMYIYLSLGHFKSMLKGEEYKETMNSLKKFT</sequence>
<accession>A0A117M6V9</accession>
<keyword evidence="3 10" id="KW-0808">Transferase</keyword>
<feature type="transmembrane region" description="Helical" evidence="10">
    <location>
        <begin position="171"/>
        <end position="191"/>
    </location>
</feature>
<dbReference type="EC" id="2.3.1.275" evidence="10"/>
<evidence type="ECO:0000256" key="5">
    <source>
        <dbReference type="ARBA" id="ARBA00022989"/>
    </source>
</evidence>
<evidence type="ECO:0000256" key="6">
    <source>
        <dbReference type="ARBA" id="ARBA00023098"/>
    </source>
</evidence>
<dbReference type="GO" id="GO:0043772">
    <property type="term" value="F:acyl-phosphate glycerol-3-phosphate acyltransferase activity"/>
    <property type="evidence" value="ECO:0007669"/>
    <property type="project" value="UniProtKB-UniRule"/>
</dbReference>
<keyword evidence="2 10" id="KW-0444">Lipid biosynthesis</keyword>
<dbReference type="PANTHER" id="PTHR30309">
    <property type="entry name" value="INNER MEMBRANE PROTEIN YGIH"/>
    <property type="match status" value="1"/>
</dbReference>
<organism evidence="11 12">
    <name type="scientific">candidate division TA06 bacterium 34_109</name>
    <dbReference type="NCBI Taxonomy" id="1635277"/>
    <lineage>
        <taxon>Bacteria</taxon>
        <taxon>Bacteria division TA06</taxon>
    </lineage>
</organism>